<gene>
    <name evidence="1" type="ORF">BT96DRAFT_999395</name>
</gene>
<name>A0A6A4H5M6_9AGAR</name>
<dbReference type="Proteomes" id="UP000799118">
    <property type="component" value="Unassembled WGS sequence"/>
</dbReference>
<dbReference type="AlphaFoldDB" id="A0A6A4H5M6"/>
<evidence type="ECO:0000313" key="2">
    <source>
        <dbReference type="Proteomes" id="UP000799118"/>
    </source>
</evidence>
<dbReference type="EMBL" id="ML769570">
    <property type="protein sequence ID" value="KAE9393529.1"/>
    <property type="molecule type" value="Genomic_DNA"/>
</dbReference>
<accession>A0A6A4H5M6</accession>
<protein>
    <submittedName>
        <fullName evidence="1">Uncharacterized protein</fullName>
    </submittedName>
</protein>
<proteinExistence type="predicted"/>
<organism evidence="1 2">
    <name type="scientific">Gymnopus androsaceus JB14</name>
    <dbReference type="NCBI Taxonomy" id="1447944"/>
    <lineage>
        <taxon>Eukaryota</taxon>
        <taxon>Fungi</taxon>
        <taxon>Dikarya</taxon>
        <taxon>Basidiomycota</taxon>
        <taxon>Agaricomycotina</taxon>
        <taxon>Agaricomycetes</taxon>
        <taxon>Agaricomycetidae</taxon>
        <taxon>Agaricales</taxon>
        <taxon>Marasmiineae</taxon>
        <taxon>Omphalotaceae</taxon>
        <taxon>Gymnopus</taxon>
    </lineage>
</organism>
<sequence>MLTTTLSLPDARIELQKVFGNDYENDVWAMCCKINDMDPDEWDERTSEIAKELEAKMGLVEDSAMTSETVKELEAKMGLVEDAAMISVDKHRSTINDEEEEVEMEEEHTSEQKLLAAWIASNYSGTTTQDYQIFAIRCMRGSETEAVEKIWADFEANKIHPSVLRGAFKSRYPRSGYIYIQAHSMLPKNTKLAAYLRTVPGLIYRRFFNYRYPNENAWSQKSQKVKRQPLPAVESNDLIMPICLRVEDIRFNREGVETAYQGDVDDDPPVTVILKA</sequence>
<evidence type="ECO:0000313" key="1">
    <source>
        <dbReference type="EMBL" id="KAE9393529.1"/>
    </source>
</evidence>
<reference evidence="1" key="1">
    <citation type="journal article" date="2019" name="Environ. Microbiol.">
        <title>Fungal ecological strategies reflected in gene transcription - a case study of two litter decomposers.</title>
        <authorList>
            <person name="Barbi F."/>
            <person name="Kohler A."/>
            <person name="Barry K."/>
            <person name="Baskaran P."/>
            <person name="Daum C."/>
            <person name="Fauchery L."/>
            <person name="Ihrmark K."/>
            <person name="Kuo A."/>
            <person name="LaButti K."/>
            <person name="Lipzen A."/>
            <person name="Morin E."/>
            <person name="Grigoriev I.V."/>
            <person name="Henrissat B."/>
            <person name="Lindahl B."/>
            <person name="Martin F."/>
        </authorList>
    </citation>
    <scope>NUCLEOTIDE SEQUENCE</scope>
    <source>
        <strain evidence="1">JB14</strain>
    </source>
</reference>
<keyword evidence="2" id="KW-1185">Reference proteome</keyword>